<feature type="transmembrane region" description="Helical" evidence="1">
    <location>
        <begin position="491"/>
        <end position="508"/>
    </location>
</feature>
<dbReference type="HOGENOM" id="CLU_038937_0_0_9"/>
<evidence type="ECO:0000313" key="4">
    <source>
        <dbReference type="Proteomes" id="UP000013785"/>
    </source>
</evidence>
<dbReference type="PATRIC" id="fig|1158610.3.peg.851"/>
<feature type="chain" id="PRO_5004362914" description="DUF2334 domain-containing protein" evidence="2">
    <location>
        <begin position="25"/>
        <end position="527"/>
    </location>
</feature>
<reference evidence="3 4" key="1">
    <citation type="submission" date="2013-02" db="EMBL/GenBank/DDBJ databases">
        <title>The Genome Sequence of Enterococcus phoeniculicola BAA-412.</title>
        <authorList>
            <consortium name="The Broad Institute Genome Sequencing Platform"/>
            <consortium name="The Broad Institute Genome Sequencing Center for Infectious Disease"/>
            <person name="Earl A.M."/>
            <person name="Gilmore M.S."/>
            <person name="Lebreton F."/>
            <person name="Walker B."/>
            <person name="Young S.K."/>
            <person name="Zeng Q."/>
            <person name="Gargeya S."/>
            <person name="Fitzgerald M."/>
            <person name="Haas B."/>
            <person name="Abouelleil A."/>
            <person name="Alvarado L."/>
            <person name="Arachchi H.M."/>
            <person name="Berlin A.M."/>
            <person name="Chapman S.B."/>
            <person name="Dewar J."/>
            <person name="Goldberg J."/>
            <person name="Griggs A."/>
            <person name="Gujja S."/>
            <person name="Hansen M."/>
            <person name="Howarth C."/>
            <person name="Imamovic A."/>
            <person name="Larimer J."/>
            <person name="McCowan C."/>
            <person name="Murphy C."/>
            <person name="Neiman D."/>
            <person name="Pearson M."/>
            <person name="Priest M."/>
            <person name="Roberts A."/>
            <person name="Saif S."/>
            <person name="Shea T."/>
            <person name="Sisk P."/>
            <person name="Sykes S."/>
            <person name="Wortman J."/>
            <person name="Nusbaum C."/>
            <person name="Birren B."/>
        </authorList>
    </citation>
    <scope>NUCLEOTIDE SEQUENCE [LARGE SCALE GENOMIC DNA]</scope>
    <source>
        <strain evidence="3 4">ATCC BAA-412</strain>
    </source>
</reference>
<dbReference type="OrthoDB" id="2173243at2"/>
<gene>
    <name evidence="3" type="ORF">UC3_00872</name>
</gene>
<dbReference type="Proteomes" id="UP000013785">
    <property type="component" value="Unassembled WGS sequence"/>
</dbReference>
<dbReference type="eggNOG" id="COG5298">
    <property type="taxonomic scope" value="Bacteria"/>
</dbReference>
<keyword evidence="4" id="KW-1185">Reference proteome</keyword>
<evidence type="ECO:0000256" key="1">
    <source>
        <dbReference type="SAM" id="Phobius"/>
    </source>
</evidence>
<keyword evidence="1" id="KW-0812">Transmembrane</keyword>
<dbReference type="EMBL" id="AJAT01000011">
    <property type="protein sequence ID" value="EOL46067.1"/>
    <property type="molecule type" value="Genomic_DNA"/>
</dbReference>
<organism evidence="3 4">
    <name type="scientific">Enterococcus phoeniculicola ATCC BAA-412</name>
    <dbReference type="NCBI Taxonomy" id="1158610"/>
    <lineage>
        <taxon>Bacteria</taxon>
        <taxon>Bacillati</taxon>
        <taxon>Bacillota</taxon>
        <taxon>Bacilli</taxon>
        <taxon>Lactobacillales</taxon>
        <taxon>Enterococcaceae</taxon>
        <taxon>Enterococcus</taxon>
    </lineage>
</organism>
<protein>
    <recommendedName>
        <fullName evidence="5">DUF2334 domain-containing protein</fullName>
    </recommendedName>
</protein>
<evidence type="ECO:0000256" key="2">
    <source>
        <dbReference type="SAM" id="SignalP"/>
    </source>
</evidence>
<name>R3WF37_9ENTE</name>
<evidence type="ECO:0000313" key="3">
    <source>
        <dbReference type="EMBL" id="EOL46067.1"/>
    </source>
</evidence>
<evidence type="ECO:0008006" key="5">
    <source>
        <dbReference type="Google" id="ProtNLM"/>
    </source>
</evidence>
<dbReference type="STRING" id="154621.RV11_GL001207"/>
<proteinExistence type="predicted"/>
<dbReference type="RefSeq" id="WP_010767545.1">
    <property type="nucleotide sequence ID" value="NZ_ASWE01000002.1"/>
</dbReference>
<accession>R3WF37</accession>
<feature type="signal peptide" evidence="2">
    <location>
        <begin position="1"/>
        <end position="24"/>
    </location>
</feature>
<comment type="caution">
    <text evidence="3">The sequence shown here is derived from an EMBL/GenBank/DDBJ whole genome shotgun (WGS) entry which is preliminary data.</text>
</comment>
<keyword evidence="1" id="KW-1133">Transmembrane helix</keyword>
<keyword evidence="1" id="KW-0472">Membrane</keyword>
<keyword evidence="2" id="KW-0732">Signal</keyword>
<sequence>MKKRTIILIFSLFFVLVFSQKAFAAEEKKLLLVYDSLNIAGEKQADIDSLQRLLTSMGAEVVTTTDNTYVAGELNDNQFYGVISFVNWDEKGLQSNVFEDDRKQFTGKKLHIGLDIAEDEKSGFEGTWRALSHRQFTLIHEEKKYQELLDYQDQSLVLETNIGTRFGVLTSQELDEKEYPFGVIQGKNGFLPMYSHSGAVFLQASELIHRWLEETETYQPMLTFNQMNPLIDMETAEWFEEELADLADYYAVSTTSVNQNSEVLSFKRFTDLLRKMQTQQSAAVFLSVPAVNAANTSDNRILGQLMNQQVSLLVGQNVFPIGVSAPGYWNQDADYQADALAIANSVILEENPHDEAIFYRVQTNQSKIYDTAFYSLADSELDGIEWLTNSQYTDYKFSMPVSYGYTFPRTKKEGQQLLDKLNASFLNFTHPFDTQYTYSIETQTQLIEIRNGQLLLNRVPVEELTTIKDTEIPSVSTDGLFSTFYNLTNNLLISIIVITIVILIILFIRGRRNYRAKFIRSERGKKK</sequence>
<dbReference type="AlphaFoldDB" id="R3WF37"/>